<dbReference type="KEGG" id="acoa:RB602_15195"/>
<evidence type="ECO:0000313" key="1">
    <source>
        <dbReference type="EMBL" id="WOE76729.1"/>
    </source>
</evidence>
<gene>
    <name evidence="1" type="ORF">RB602_15195</name>
</gene>
<name>A0AA97I1G5_9SPHN</name>
<sequence length="162" mass="17713">MIDRTTLAMAGIVICAGLYMSGGIDTGLTEKWQQLSFTPEIPEAQHVYYAPCIAIDGDTLRCDSRRVRLLGIDAAELPGHCHPNRQCAPGDPHAQADALRIYANTGPLAITVLEQDRYGRDVAIVESERDGIAQCYMIRQGASYVAKWDKRGYIGRKCGVTG</sequence>
<geneLocation type="plasmid" evidence="1 2">
    <name>unnamed</name>
</geneLocation>
<accession>A0AA97I1G5</accession>
<proteinExistence type="predicted"/>
<dbReference type="Gene3D" id="2.40.50.90">
    <property type="match status" value="1"/>
</dbReference>
<evidence type="ECO:0000313" key="2">
    <source>
        <dbReference type="Proteomes" id="UP001302429"/>
    </source>
</evidence>
<dbReference type="AlphaFoldDB" id="A0AA97I1G5"/>
<dbReference type="InterPro" id="IPR035437">
    <property type="entry name" value="SNase_OB-fold_sf"/>
</dbReference>
<reference evidence="1 2" key="1">
    <citation type="submission" date="2023-10" db="EMBL/GenBank/DDBJ databases">
        <title>Complete genome sequence of a Sphingomonadaceae bacterium.</title>
        <authorList>
            <person name="Yan C."/>
        </authorList>
    </citation>
    <scope>NUCLEOTIDE SEQUENCE [LARGE SCALE GENOMIC DNA]</scope>
    <source>
        <strain evidence="1 2">SCSIO 66989</strain>
        <plasmid evidence="1 2">unnamed</plasmid>
    </source>
</reference>
<dbReference type="EMBL" id="CP136595">
    <property type="protein sequence ID" value="WOE76729.1"/>
    <property type="molecule type" value="Genomic_DNA"/>
</dbReference>
<keyword evidence="2" id="KW-1185">Reference proteome</keyword>
<dbReference type="Proteomes" id="UP001302429">
    <property type="component" value="Plasmid unnamed"/>
</dbReference>
<organism evidence="1 2">
    <name type="scientific">Alterisphingorhabdus coralli</name>
    <dbReference type="NCBI Taxonomy" id="3071408"/>
    <lineage>
        <taxon>Bacteria</taxon>
        <taxon>Pseudomonadati</taxon>
        <taxon>Pseudomonadota</taxon>
        <taxon>Alphaproteobacteria</taxon>
        <taxon>Sphingomonadales</taxon>
        <taxon>Sphingomonadaceae</taxon>
        <taxon>Alterisphingorhabdus (ex Yan et al. 2024)</taxon>
    </lineage>
</organism>
<dbReference type="SUPFAM" id="SSF50199">
    <property type="entry name" value="Staphylococcal nuclease"/>
    <property type="match status" value="1"/>
</dbReference>
<dbReference type="RefSeq" id="WP_317084669.1">
    <property type="nucleotide sequence ID" value="NZ_CP136595.1"/>
</dbReference>
<protein>
    <submittedName>
        <fullName evidence="1">Thermonuclease family protein</fullName>
    </submittedName>
</protein>
<keyword evidence="1" id="KW-0614">Plasmid</keyword>